<organism evidence="2 4">
    <name type="scientific">Puccinia graminis f. sp. tritici</name>
    <dbReference type="NCBI Taxonomy" id="56615"/>
    <lineage>
        <taxon>Eukaryota</taxon>
        <taxon>Fungi</taxon>
        <taxon>Dikarya</taxon>
        <taxon>Basidiomycota</taxon>
        <taxon>Pucciniomycotina</taxon>
        <taxon>Pucciniomycetes</taxon>
        <taxon>Pucciniales</taxon>
        <taxon>Pucciniaceae</taxon>
        <taxon>Puccinia</taxon>
    </lineage>
</organism>
<proteinExistence type="predicted"/>
<comment type="caution">
    <text evidence="2">The sequence shown here is derived from an EMBL/GenBank/DDBJ whole genome shotgun (WGS) entry which is preliminary data.</text>
</comment>
<sequence>MDWILSQLQLAYPSSSPVGHRSTPGPWNYLLTYTRPKPQHLSSSAPTTHPYPSPSSIVTHTYSPLNHLDQPHHLTLITS</sequence>
<evidence type="ECO:0000313" key="1">
    <source>
        <dbReference type="EMBL" id="KAA1070352.1"/>
    </source>
</evidence>
<dbReference type="EMBL" id="VDEP01000404">
    <property type="protein sequence ID" value="KAA1090052.1"/>
    <property type="molecule type" value="Genomic_DNA"/>
</dbReference>
<protein>
    <submittedName>
        <fullName evidence="2">Uncharacterized protein</fullName>
    </submittedName>
</protein>
<keyword evidence="3" id="KW-1185">Reference proteome</keyword>
<reference evidence="3 4" key="1">
    <citation type="submission" date="2019-05" db="EMBL/GenBank/DDBJ databases">
        <title>Emergence of the Ug99 lineage of the wheat stem rust pathogen through somatic hybridization.</title>
        <authorList>
            <person name="Li F."/>
            <person name="Upadhyaya N.M."/>
            <person name="Sperschneider J."/>
            <person name="Matny O."/>
            <person name="Nguyen-Phuc H."/>
            <person name="Mago R."/>
            <person name="Raley C."/>
            <person name="Miller M.E."/>
            <person name="Silverstein K.A.T."/>
            <person name="Henningsen E."/>
            <person name="Hirsch C.D."/>
            <person name="Visser B."/>
            <person name="Pretorius Z.A."/>
            <person name="Steffenson B.J."/>
            <person name="Schwessinger B."/>
            <person name="Dodds P.N."/>
            <person name="Figueroa M."/>
        </authorList>
    </citation>
    <scope>NUCLEOTIDE SEQUENCE [LARGE SCALE GENOMIC DNA]</scope>
    <source>
        <strain evidence="1">21-0</strain>
        <strain evidence="2 4">Ug99</strain>
    </source>
</reference>
<dbReference type="Proteomes" id="UP000325313">
    <property type="component" value="Unassembled WGS sequence"/>
</dbReference>
<gene>
    <name evidence="1" type="ORF">PGT21_009332</name>
    <name evidence="2" type="ORF">PGTUg99_034731</name>
</gene>
<evidence type="ECO:0000313" key="3">
    <source>
        <dbReference type="Proteomes" id="UP000324748"/>
    </source>
</evidence>
<dbReference type="Proteomes" id="UP000324748">
    <property type="component" value="Unassembled WGS sequence"/>
</dbReference>
<dbReference type="EMBL" id="VSWC01000171">
    <property type="protein sequence ID" value="KAA1070352.1"/>
    <property type="molecule type" value="Genomic_DNA"/>
</dbReference>
<evidence type="ECO:0000313" key="4">
    <source>
        <dbReference type="Proteomes" id="UP000325313"/>
    </source>
</evidence>
<name>A0A5B0NN20_PUCGR</name>
<accession>A0A5B0NN20</accession>
<evidence type="ECO:0000313" key="2">
    <source>
        <dbReference type="EMBL" id="KAA1090052.1"/>
    </source>
</evidence>
<dbReference type="AlphaFoldDB" id="A0A5B0NN20"/>